<evidence type="ECO:0000259" key="19">
    <source>
        <dbReference type="Pfam" id="PF13193"/>
    </source>
</evidence>
<dbReference type="GO" id="GO:0005886">
    <property type="term" value="C:plasma membrane"/>
    <property type="evidence" value="ECO:0007669"/>
    <property type="project" value="UniProtKB-SubCell"/>
</dbReference>
<dbReference type="Ensembl" id="ENSEEET00000039139.2">
    <property type="protein sequence ID" value="ENSEEEP00000038695.2"/>
    <property type="gene ID" value="ENSEEEG00000018364.2"/>
</dbReference>
<gene>
    <name evidence="20" type="primary">LOC113577296</name>
</gene>
<dbReference type="GO" id="GO:0044539">
    <property type="term" value="P:long-chain fatty acid import into cell"/>
    <property type="evidence" value="ECO:0007669"/>
    <property type="project" value="TreeGrafter"/>
</dbReference>
<dbReference type="GeneTree" id="ENSGT00940000157947"/>
<dbReference type="STRING" id="8005.ENSEEEP00000038695"/>
<evidence type="ECO:0000256" key="10">
    <source>
        <dbReference type="ARBA" id="ARBA00023055"/>
    </source>
</evidence>
<dbReference type="InterPro" id="IPR000873">
    <property type="entry name" value="AMP-dep_synth/lig_dom"/>
</dbReference>
<accession>A0A4W4GMC0</accession>
<keyword evidence="3" id="KW-0813">Transport</keyword>
<dbReference type="GO" id="GO:0005789">
    <property type="term" value="C:endoplasmic reticulum membrane"/>
    <property type="evidence" value="ECO:0007669"/>
    <property type="project" value="TreeGrafter"/>
</dbReference>
<reference evidence="20" key="5">
    <citation type="submission" date="2025-09" db="UniProtKB">
        <authorList>
            <consortium name="Ensembl"/>
        </authorList>
    </citation>
    <scope>IDENTIFICATION</scope>
</reference>
<evidence type="ECO:0000256" key="8">
    <source>
        <dbReference type="ARBA" id="ARBA00022832"/>
    </source>
</evidence>
<dbReference type="InterPro" id="IPR042099">
    <property type="entry name" value="ANL_N_sf"/>
</dbReference>
<evidence type="ECO:0000313" key="21">
    <source>
        <dbReference type="Proteomes" id="UP000314983"/>
    </source>
</evidence>
<evidence type="ECO:0000256" key="13">
    <source>
        <dbReference type="ARBA" id="ARBA00024484"/>
    </source>
</evidence>
<dbReference type="GO" id="GO:0000166">
    <property type="term" value="F:nucleotide binding"/>
    <property type="evidence" value="ECO:0007669"/>
    <property type="project" value="UniProtKB-KW"/>
</dbReference>
<dbReference type="InterPro" id="IPR045851">
    <property type="entry name" value="AMP-bd_C_sf"/>
</dbReference>
<feature type="domain" description="AMP-dependent synthetase/ligase" evidence="18">
    <location>
        <begin position="60"/>
        <end position="373"/>
    </location>
</feature>
<comment type="subcellular location">
    <subcellularLocation>
        <location evidence="1">Cell membrane</location>
        <topology evidence="1">Multi-pass membrane protein</topology>
    </subcellularLocation>
</comment>
<dbReference type="FunFam" id="3.30.300.30:FF:000002">
    <property type="entry name" value="Long-chain fatty acid transport protein 1"/>
    <property type="match status" value="1"/>
</dbReference>
<dbReference type="Proteomes" id="UP000314983">
    <property type="component" value="Chromosome 4"/>
</dbReference>
<evidence type="ECO:0000256" key="3">
    <source>
        <dbReference type="ARBA" id="ARBA00022448"/>
    </source>
</evidence>
<comment type="catalytic activity">
    <reaction evidence="15">
        <text>a very long-chain fatty acid + ATP + CoA = a very long-chain fatty acyl-CoA + AMP + diphosphate</text>
        <dbReference type="Rhea" id="RHEA:54536"/>
        <dbReference type="ChEBI" id="CHEBI:30616"/>
        <dbReference type="ChEBI" id="CHEBI:33019"/>
        <dbReference type="ChEBI" id="CHEBI:57287"/>
        <dbReference type="ChEBI" id="CHEBI:58950"/>
        <dbReference type="ChEBI" id="CHEBI:138261"/>
        <dbReference type="ChEBI" id="CHEBI:456215"/>
    </reaction>
    <physiologicalReaction direction="left-to-right" evidence="15">
        <dbReference type="Rhea" id="RHEA:54537"/>
    </physiologicalReaction>
</comment>
<dbReference type="PROSITE" id="PS00455">
    <property type="entry name" value="AMP_BINDING"/>
    <property type="match status" value="1"/>
</dbReference>
<dbReference type="GeneID" id="113577296"/>
<evidence type="ECO:0000256" key="17">
    <source>
        <dbReference type="ARBA" id="ARBA00048666"/>
    </source>
</evidence>
<comment type="catalytic activity">
    <reaction evidence="13">
        <text>a long-chain fatty acid + ATP + CoA = a long-chain fatty acyl-CoA + AMP + diphosphate</text>
        <dbReference type="Rhea" id="RHEA:15421"/>
        <dbReference type="ChEBI" id="CHEBI:30616"/>
        <dbReference type="ChEBI" id="CHEBI:33019"/>
        <dbReference type="ChEBI" id="CHEBI:57287"/>
        <dbReference type="ChEBI" id="CHEBI:57560"/>
        <dbReference type="ChEBI" id="CHEBI:83139"/>
        <dbReference type="ChEBI" id="CHEBI:456215"/>
        <dbReference type="EC" id="6.2.1.3"/>
    </reaction>
    <physiologicalReaction direction="left-to-right" evidence="13">
        <dbReference type="Rhea" id="RHEA:15422"/>
    </physiologicalReaction>
</comment>
<evidence type="ECO:0000256" key="5">
    <source>
        <dbReference type="ARBA" id="ARBA00022598"/>
    </source>
</evidence>
<keyword evidence="4" id="KW-1003">Cell membrane</keyword>
<keyword evidence="12" id="KW-0472">Membrane</keyword>
<reference evidence="21" key="1">
    <citation type="journal article" date="2014" name="Science">
        <title>Nonhuman genetics. Genomic basis for the convergent evolution of electric organs.</title>
        <authorList>
            <person name="Gallant J.R."/>
            <person name="Traeger L.L."/>
            <person name="Volkening J.D."/>
            <person name="Moffett H."/>
            <person name="Chen P.H."/>
            <person name="Novina C.D."/>
            <person name="Phillips G.N.Jr."/>
            <person name="Anand R."/>
            <person name="Wells G.B."/>
            <person name="Pinch M."/>
            <person name="Guth R."/>
            <person name="Unguez G.A."/>
            <person name="Albert J.S."/>
            <person name="Zakon H.H."/>
            <person name="Samanta M.P."/>
            <person name="Sussman M.R."/>
        </authorList>
    </citation>
    <scope>NUCLEOTIDE SEQUENCE [LARGE SCALE GENOMIC DNA]</scope>
</reference>
<comment type="catalytic activity">
    <reaction evidence="17">
        <text>tetracosanoate + ATP + CoA = tetracosanoyl-CoA + AMP + diphosphate</text>
        <dbReference type="Rhea" id="RHEA:33639"/>
        <dbReference type="ChEBI" id="CHEBI:30616"/>
        <dbReference type="ChEBI" id="CHEBI:31014"/>
        <dbReference type="ChEBI" id="CHEBI:33019"/>
        <dbReference type="ChEBI" id="CHEBI:57287"/>
        <dbReference type="ChEBI" id="CHEBI:65052"/>
        <dbReference type="ChEBI" id="CHEBI:456215"/>
    </reaction>
    <physiologicalReaction direction="left-to-right" evidence="17">
        <dbReference type="Rhea" id="RHEA:33640"/>
    </physiologicalReaction>
</comment>
<evidence type="ECO:0000256" key="4">
    <source>
        <dbReference type="ARBA" id="ARBA00022475"/>
    </source>
</evidence>
<keyword evidence="11" id="KW-0443">Lipid metabolism</keyword>
<dbReference type="FunFam" id="3.40.50.12780:FF:000005">
    <property type="entry name" value="Solute carrier family 27 member 6"/>
    <property type="match status" value="1"/>
</dbReference>
<evidence type="ECO:0000256" key="7">
    <source>
        <dbReference type="ARBA" id="ARBA00022741"/>
    </source>
</evidence>
<evidence type="ECO:0000256" key="1">
    <source>
        <dbReference type="ARBA" id="ARBA00004651"/>
    </source>
</evidence>
<sequence length="619" mass="69924">MLLQSLLLAGLVILPLLLRLFFPYFWTDVLYLKDLFKILLKFASRRRRRPLFLALDRFLERTAEHPHKPFVVFENKTYSYEDTDRESNKIANALRTHSALKEGDTAAIFMGNEPAFIFTWLALSKIGCASALLNNNIRSQSLLHCFKCCGAKLMIITADLQAAVEEILVPLCEDEVCVFVMGMECGSVHMQSLSEKVEQASDTPIPHSLRANVSFKDPAVYIYTSGTTGLPKAAVINHTRLLAALAVLAANGVTNRDVIYVNLPLYHTAAFLIGFIGSVETGSTVILKRKFSASQFWNDCRKHNVTVIQYIGETMRYLCNTPKRADDKEHNVRLAIGNGLRADIWREFLSRFGKIVVREFYASTEGNVGFVNYTGKIGAIGRINFLHKKMLPYALIKYDTELDEPIRDVNGRCIEVLKGETGLLVSKITEIASFEGYARNLEQTEKKRLRNVFQEGDVYFNSGDLMKIDHDNFIYFQDRLGDTFRWKGENVATTEVLDIVTQVDFIKEANVYGVEVPGHEGKIGMVAVTVKNGAVFDGIEMFNHVTRCLPTYAQPHFLRIQNAVEVTSTFKQLKMKLMREGFNPTAVSGPLYFLSDREQSYVPMTMIIYDAIISGTIRL</sequence>
<dbReference type="PANTHER" id="PTHR43107:SF23">
    <property type="entry name" value="VERY LONG-CHAIN ACYL-COA SYNTHETASE"/>
    <property type="match status" value="1"/>
</dbReference>
<dbReference type="Gene3D" id="3.30.300.30">
    <property type="match status" value="1"/>
</dbReference>
<evidence type="ECO:0000256" key="15">
    <source>
        <dbReference type="ARBA" id="ARBA00036527"/>
    </source>
</evidence>
<proteinExistence type="inferred from homology"/>
<evidence type="ECO:0000256" key="9">
    <source>
        <dbReference type="ARBA" id="ARBA00022989"/>
    </source>
</evidence>
<evidence type="ECO:0000256" key="6">
    <source>
        <dbReference type="ARBA" id="ARBA00022692"/>
    </source>
</evidence>
<dbReference type="SUPFAM" id="SSF56801">
    <property type="entry name" value="Acetyl-CoA synthetase-like"/>
    <property type="match status" value="1"/>
</dbReference>
<evidence type="ECO:0000259" key="18">
    <source>
        <dbReference type="Pfam" id="PF00501"/>
    </source>
</evidence>
<dbReference type="Gene3D" id="3.40.50.12780">
    <property type="entry name" value="N-terminal domain of ligase-like"/>
    <property type="match status" value="1"/>
</dbReference>
<reference evidence="20" key="3">
    <citation type="submission" date="2020-05" db="EMBL/GenBank/DDBJ databases">
        <title>Electrophorus electricus (electric eel) genome, fEleEle1, primary haplotype.</title>
        <authorList>
            <person name="Myers G."/>
            <person name="Meyer A."/>
            <person name="Fedrigo O."/>
            <person name="Formenti G."/>
            <person name="Rhie A."/>
            <person name="Tracey A."/>
            <person name="Sims Y."/>
            <person name="Jarvis E.D."/>
        </authorList>
    </citation>
    <scope>NUCLEOTIDE SEQUENCE [LARGE SCALE GENOMIC DNA]</scope>
</reference>
<keyword evidence="9" id="KW-1133">Transmembrane helix</keyword>
<reference evidence="20" key="4">
    <citation type="submission" date="2025-08" db="UniProtKB">
        <authorList>
            <consortium name="Ensembl"/>
        </authorList>
    </citation>
    <scope>IDENTIFICATION</scope>
</reference>
<dbReference type="Pfam" id="PF00501">
    <property type="entry name" value="AMP-binding"/>
    <property type="match status" value="1"/>
</dbReference>
<protein>
    <recommendedName>
        <fullName evidence="14">long-chain-fatty-acid--CoA ligase</fullName>
        <ecNumber evidence="14">6.2.1.3</ecNumber>
    </recommendedName>
    <alternativeName>
        <fullName evidence="16">Long-chain-fatty-acid--CoA ligase</fullName>
    </alternativeName>
</protein>
<keyword evidence="5" id="KW-0436">Ligase</keyword>
<evidence type="ECO:0000256" key="11">
    <source>
        <dbReference type="ARBA" id="ARBA00023098"/>
    </source>
</evidence>
<dbReference type="NCBIfam" id="NF006134">
    <property type="entry name" value="PRK08279.1"/>
    <property type="match status" value="1"/>
</dbReference>
<dbReference type="PANTHER" id="PTHR43107">
    <property type="entry name" value="LONG-CHAIN FATTY ACID TRANSPORT PROTEIN"/>
    <property type="match status" value="1"/>
</dbReference>
<keyword evidence="8" id="KW-0276">Fatty acid metabolism</keyword>
<dbReference type="AlphaFoldDB" id="A0A4W4GMC0"/>
<dbReference type="KEGG" id="eee:113577296"/>
<evidence type="ECO:0000256" key="16">
    <source>
        <dbReference type="ARBA" id="ARBA00041297"/>
    </source>
</evidence>
<dbReference type="GO" id="GO:0005324">
    <property type="term" value="F:long-chain fatty acid transmembrane transporter activity"/>
    <property type="evidence" value="ECO:0007669"/>
    <property type="project" value="TreeGrafter"/>
</dbReference>
<dbReference type="InterPro" id="IPR025110">
    <property type="entry name" value="AMP-bd_C"/>
</dbReference>
<organism evidence="20 21">
    <name type="scientific">Electrophorus electricus</name>
    <name type="common">Electric eel</name>
    <name type="synonym">Gymnotus electricus</name>
    <dbReference type="NCBI Taxonomy" id="8005"/>
    <lineage>
        <taxon>Eukaryota</taxon>
        <taxon>Metazoa</taxon>
        <taxon>Chordata</taxon>
        <taxon>Craniata</taxon>
        <taxon>Vertebrata</taxon>
        <taxon>Euteleostomi</taxon>
        <taxon>Actinopterygii</taxon>
        <taxon>Neopterygii</taxon>
        <taxon>Teleostei</taxon>
        <taxon>Ostariophysi</taxon>
        <taxon>Gymnotiformes</taxon>
        <taxon>Gymnotoidei</taxon>
        <taxon>Gymnotidae</taxon>
        <taxon>Electrophorus</taxon>
    </lineage>
</organism>
<reference evidence="21" key="2">
    <citation type="journal article" date="2017" name="Sci. Adv.">
        <title>A tail of two voltages: Proteomic comparison of the three electric organs of the electric eel.</title>
        <authorList>
            <person name="Traeger L.L."/>
            <person name="Sabat G."/>
            <person name="Barrett-Wilt G.A."/>
            <person name="Wells G.B."/>
            <person name="Sussman M.R."/>
        </authorList>
    </citation>
    <scope>NUCLEOTIDE SEQUENCE [LARGE SCALE GENOMIC DNA]</scope>
</reference>
<dbReference type="RefSeq" id="XP_026865669.2">
    <property type="nucleotide sequence ID" value="XM_027009868.2"/>
</dbReference>
<keyword evidence="21" id="KW-1185">Reference proteome</keyword>
<evidence type="ECO:0000313" key="20">
    <source>
        <dbReference type="Ensembl" id="ENSEEEP00000038695.2"/>
    </source>
</evidence>
<dbReference type="GO" id="GO:0004467">
    <property type="term" value="F:long-chain fatty acid-CoA ligase activity"/>
    <property type="evidence" value="ECO:0007669"/>
    <property type="project" value="UniProtKB-EC"/>
</dbReference>
<name>A0A4W4GMC0_ELEEL</name>
<keyword evidence="10" id="KW-0445">Lipid transport</keyword>
<dbReference type="InterPro" id="IPR020845">
    <property type="entry name" value="AMP-binding_CS"/>
</dbReference>
<comment type="similarity">
    <text evidence="2">Belongs to the ATP-dependent AMP-binding enzyme family.</text>
</comment>
<evidence type="ECO:0000256" key="12">
    <source>
        <dbReference type="ARBA" id="ARBA00023136"/>
    </source>
</evidence>
<dbReference type="OMA" id="IIHELYA"/>
<dbReference type="EC" id="6.2.1.3" evidence="14"/>
<keyword evidence="6" id="KW-0812">Transmembrane</keyword>
<evidence type="ECO:0000256" key="2">
    <source>
        <dbReference type="ARBA" id="ARBA00006432"/>
    </source>
</evidence>
<keyword evidence="7" id="KW-0547">Nucleotide-binding</keyword>
<feature type="domain" description="AMP-binding enzyme C-terminal" evidence="19">
    <location>
        <begin position="499"/>
        <end position="571"/>
    </location>
</feature>
<evidence type="ECO:0000256" key="14">
    <source>
        <dbReference type="ARBA" id="ARBA00026121"/>
    </source>
</evidence>
<dbReference type="Pfam" id="PF13193">
    <property type="entry name" value="AMP-binding_C"/>
    <property type="match status" value="1"/>
</dbReference>